<evidence type="ECO:0008006" key="4">
    <source>
        <dbReference type="Google" id="ProtNLM"/>
    </source>
</evidence>
<dbReference type="InterPro" id="IPR038695">
    <property type="entry name" value="Saro_0823-like_sf"/>
</dbReference>
<evidence type="ECO:0000313" key="2">
    <source>
        <dbReference type="EMBL" id="BDE07998.1"/>
    </source>
</evidence>
<dbReference type="Pfam" id="PF02643">
    <property type="entry name" value="DUF192"/>
    <property type="match status" value="1"/>
</dbReference>
<evidence type="ECO:0000313" key="3">
    <source>
        <dbReference type="Proteomes" id="UP001317532"/>
    </source>
</evidence>
<evidence type="ECO:0000256" key="1">
    <source>
        <dbReference type="SAM" id="SignalP"/>
    </source>
</evidence>
<proteinExistence type="predicted"/>
<dbReference type="InterPro" id="IPR003795">
    <property type="entry name" value="DUF192"/>
</dbReference>
<reference evidence="2 3" key="1">
    <citation type="journal article" date="2022" name="ISME Commun">
        <title>Vulcanimicrobium alpinus gen. nov. sp. nov., the first cultivated representative of the candidate phylum 'Eremiobacterota', is a metabolically versatile aerobic anoxygenic phototroph.</title>
        <authorList>
            <person name="Yabe S."/>
            <person name="Muto K."/>
            <person name="Abe K."/>
            <person name="Yokota A."/>
            <person name="Staudigel H."/>
            <person name="Tebo B.M."/>
        </authorList>
    </citation>
    <scope>NUCLEOTIDE SEQUENCE [LARGE SCALE GENOMIC DNA]</scope>
    <source>
        <strain evidence="2 3">WC8-2</strain>
    </source>
</reference>
<protein>
    <recommendedName>
        <fullName evidence="4">DUF192 domain-containing protein</fullName>
    </recommendedName>
</protein>
<organism evidence="2 3">
    <name type="scientific">Vulcanimicrobium alpinum</name>
    <dbReference type="NCBI Taxonomy" id="3016050"/>
    <lineage>
        <taxon>Bacteria</taxon>
        <taxon>Bacillati</taxon>
        <taxon>Vulcanimicrobiota</taxon>
        <taxon>Vulcanimicrobiia</taxon>
        <taxon>Vulcanimicrobiales</taxon>
        <taxon>Vulcanimicrobiaceae</taxon>
        <taxon>Vulcanimicrobium</taxon>
    </lineage>
</organism>
<sequence>MNSKRPPPPEGRTPTPAAFRSRRIAVAAAAALAVAAPAARATGAHAGSLPYCTAIPLPQRAAATCRALEVTGARTTLRLAVAANEADREHGLMGVPVVPPAEGMIFAFTDGDQRRYFWMKNTIAPLDMIFVRADGVVTGVAADVPASTFRTTDDEVARRDGLGRYVIELAAGEAKRLALAPGVRLGIPPLAAR</sequence>
<name>A0AAN1XZ15_UNVUL</name>
<dbReference type="PANTHER" id="PTHR37953:SF1">
    <property type="entry name" value="UPF0127 PROTEIN MJ1496"/>
    <property type="match status" value="1"/>
</dbReference>
<dbReference type="Gene3D" id="2.60.120.1140">
    <property type="entry name" value="Protein of unknown function DUF192"/>
    <property type="match status" value="1"/>
</dbReference>
<dbReference type="EMBL" id="AP025523">
    <property type="protein sequence ID" value="BDE07998.1"/>
    <property type="molecule type" value="Genomic_DNA"/>
</dbReference>
<dbReference type="PANTHER" id="PTHR37953">
    <property type="entry name" value="UPF0127 PROTEIN MJ1496"/>
    <property type="match status" value="1"/>
</dbReference>
<gene>
    <name evidence="2" type="ORF">WPS_32740</name>
</gene>
<dbReference type="Proteomes" id="UP001317532">
    <property type="component" value="Chromosome"/>
</dbReference>
<keyword evidence="3" id="KW-1185">Reference proteome</keyword>
<feature type="signal peptide" evidence="1">
    <location>
        <begin position="1"/>
        <end position="46"/>
    </location>
</feature>
<feature type="chain" id="PRO_5042864524" description="DUF192 domain-containing protein" evidence="1">
    <location>
        <begin position="47"/>
        <end position="193"/>
    </location>
</feature>
<dbReference type="RefSeq" id="WP_317995553.1">
    <property type="nucleotide sequence ID" value="NZ_AP025523.1"/>
</dbReference>
<keyword evidence="1" id="KW-0732">Signal</keyword>
<dbReference type="InterPro" id="IPR006311">
    <property type="entry name" value="TAT_signal"/>
</dbReference>
<dbReference type="PROSITE" id="PS51318">
    <property type="entry name" value="TAT"/>
    <property type="match status" value="1"/>
</dbReference>
<dbReference type="AlphaFoldDB" id="A0AAN1XZ15"/>
<dbReference type="KEGG" id="vab:WPS_32740"/>
<accession>A0AAN1XZ15</accession>